<evidence type="ECO:0000313" key="1">
    <source>
        <dbReference type="EMBL" id="CAH0998032.1"/>
    </source>
</evidence>
<reference evidence="1" key="1">
    <citation type="submission" date="2021-12" db="EMBL/GenBank/DDBJ databases">
        <authorList>
            <person name="Rodrigo-Torres L."/>
            <person name="Arahal R. D."/>
            <person name="Lucena T."/>
        </authorList>
    </citation>
    <scope>NUCLEOTIDE SEQUENCE</scope>
    <source>
        <strain evidence="1">CECT 8858</strain>
    </source>
</reference>
<organism evidence="1 2">
    <name type="scientific">Emticicia aquatica</name>
    <dbReference type="NCBI Taxonomy" id="1681835"/>
    <lineage>
        <taxon>Bacteria</taxon>
        <taxon>Pseudomonadati</taxon>
        <taxon>Bacteroidota</taxon>
        <taxon>Cytophagia</taxon>
        <taxon>Cytophagales</taxon>
        <taxon>Leadbetterellaceae</taxon>
        <taxon>Emticicia</taxon>
    </lineage>
</organism>
<proteinExistence type="predicted"/>
<dbReference type="Proteomes" id="UP000837932">
    <property type="component" value="Unassembled WGS sequence"/>
</dbReference>
<keyword evidence="2" id="KW-1185">Reference proteome</keyword>
<protein>
    <submittedName>
        <fullName evidence="1">Uncharacterized protein</fullName>
    </submittedName>
</protein>
<evidence type="ECO:0000313" key="2">
    <source>
        <dbReference type="Proteomes" id="UP000837932"/>
    </source>
</evidence>
<accession>A0ABN8F1X6</accession>
<comment type="caution">
    <text evidence="1">The sequence shown here is derived from an EMBL/GenBank/DDBJ whole genome shotgun (WGS) entry which is preliminary data.</text>
</comment>
<name>A0ABN8F1X6_9BACT</name>
<gene>
    <name evidence="1" type="ORF">EMA8858_04167</name>
</gene>
<dbReference type="RefSeq" id="WP_238808839.1">
    <property type="nucleotide sequence ID" value="NZ_CAKLPY010000010.1"/>
</dbReference>
<dbReference type="EMBL" id="CAKLPY010000010">
    <property type="protein sequence ID" value="CAH0998032.1"/>
    <property type="molecule type" value="Genomic_DNA"/>
</dbReference>
<sequence>MKPTVCPTCNSKVDSIESKSPEDIYKRVLEIGSECLTCGISFNVLVQRLQAENFEFDSGGCLERCVREWFWNSFFHEEAHCPHESSANDIKKLDEHLSCNFTMRSDSCMKLLSFKEAELNRASSEKNFKSAKMSNRVALIGLGVSIVTLGYSLRKDYNDEKEQKKELSEIKLLLKESSLSSKTLNTNIDTLNSNIYQANKYISAYKVVNQKRK</sequence>